<dbReference type="EMBL" id="PP511404">
    <property type="protein sequence ID" value="XCD03949.1"/>
    <property type="molecule type" value="Genomic_DNA"/>
</dbReference>
<organism evidence="2">
    <name type="scientific">Dulem virus 210</name>
    <dbReference type="NCBI Taxonomy" id="3145687"/>
    <lineage>
        <taxon>Viruses</taxon>
        <taxon>Monodnaviria</taxon>
        <taxon>Sangervirae</taxon>
        <taxon>Phixviricota</taxon>
        <taxon>Malgrandaviricetes</taxon>
        <taxon>Petitvirales</taxon>
        <taxon>Microviridae</taxon>
        <taxon>Microvirus</taxon>
    </lineage>
</organism>
<proteinExistence type="predicted"/>
<name>A0AAU8AY71_9VIRU</name>
<dbReference type="EMBL" id="PP511496">
    <property type="protein sequence ID" value="XCD04707.1"/>
    <property type="molecule type" value="Genomic_DNA"/>
</dbReference>
<evidence type="ECO:0000313" key="2">
    <source>
        <dbReference type="EMBL" id="XCD04707.1"/>
    </source>
</evidence>
<dbReference type="EMBL" id="PP511725">
    <property type="protein sequence ID" value="XCD06901.1"/>
    <property type="molecule type" value="Genomic_DNA"/>
</dbReference>
<evidence type="ECO:0000313" key="1">
    <source>
        <dbReference type="EMBL" id="XCD03949.1"/>
    </source>
</evidence>
<evidence type="ECO:0000313" key="5">
    <source>
        <dbReference type="EMBL" id="XCD06901.1"/>
    </source>
</evidence>
<evidence type="ECO:0000313" key="3">
    <source>
        <dbReference type="EMBL" id="XCD05301.1"/>
    </source>
</evidence>
<accession>A0AAU8AY71</accession>
<sequence length="114" mass="13202">MKKNQFDESPYVDFHVVIRVIPETSAYSVTIGEIQDGQFAQTSRRPKCSDCNWEMVKPNPLVPNQNYVLAVDLHDLVLKIMADASDVMLYPNMLVFVIRDYPYQDESTQEKDKE</sequence>
<reference evidence="2" key="1">
    <citation type="submission" date="2024-03" db="EMBL/GenBank/DDBJ databases">
        <title>Diverse circular DNA viruses in blood, oral, and fecal samples of captive lemurs.</title>
        <authorList>
            <person name="Paietta E.N."/>
            <person name="Kraberger S."/>
            <person name="Lund M.C."/>
            <person name="Custer J.M."/>
            <person name="Vargas K.M."/>
            <person name="Ehmke E.E."/>
            <person name="Yoder A.D."/>
            <person name="Varsani A."/>
        </authorList>
    </citation>
    <scope>NUCLEOTIDE SEQUENCE</scope>
    <source>
        <strain evidence="1">Duke_21_54</strain>
        <strain evidence="2">Duke_24FF_1012</strain>
        <strain evidence="3">Duke_24FS_62</strain>
        <strain evidence="4">Duke_25FS_79</strain>
        <strain evidence="5">Duke_26_46</strain>
    </source>
</reference>
<dbReference type="EMBL" id="PP511542">
    <property type="protein sequence ID" value="XCD05301.1"/>
    <property type="molecule type" value="Genomic_DNA"/>
</dbReference>
<protein>
    <submittedName>
        <fullName evidence="2">Uncharacterized protein</fullName>
    </submittedName>
</protein>
<dbReference type="EMBL" id="PP511663">
    <property type="protein sequence ID" value="XCD06373.1"/>
    <property type="molecule type" value="Genomic_DNA"/>
</dbReference>
<evidence type="ECO:0000313" key="4">
    <source>
        <dbReference type="EMBL" id="XCD06373.1"/>
    </source>
</evidence>